<reference evidence="14 15" key="1">
    <citation type="submission" date="2023-07" db="EMBL/GenBank/DDBJ databases">
        <title>Genomic Encyclopedia of Type Strains, Phase IV (KMG-IV): sequencing the most valuable type-strain genomes for metagenomic binning, comparative biology and taxonomic classification.</title>
        <authorList>
            <person name="Goeker M."/>
        </authorList>
    </citation>
    <scope>NUCLEOTIDE SEQUENCE [LARGE SCALE GENOMIC DNA]</scope>
    <source>
        <strain evidence="14 15">DSM 15049</strain>
    </source>
</reference>
<dbReference type="InterPro" id="IPR000067">
    <property type="entry name" value="FlgMring_FliF"/>
</dbReference>
<dbReference type="PANTHER" id="PTHR30046">
    <property type="entry name" value="FLAGELLAR M-RING PROTEIN"/>
    <property type="match status" value="1"/>
</dbReference>
<dbReference type="Proteomes" id="UP001232584">
    <property type="component" value="Unassembled WGS sequence"/>
</dbReference>
<evidence type="ECO:0000256" key="4">
    <source>
        <dbReference type="ARBA" id="ARBA00022475"/>
    </source>
</evidence>
<dbReference type="EMBL" id="JAUSWG010000001">
    <property type="protein sequence ID" value="MDQ0555198.1"/>
    <property type="molecule type" value="Genomic_DNA"/>
</dbReference>
<accession>A0ABU0MWA7</accession>
<proteinExistence type="inferred from homology"/>
<keyword evidence="14" id="KW-0966">Cell projection</keyword>
<comment type="function">
    <text evidence="9">The M ring may be actively involved in energy transduction.</text>
</comment>
<keyword evidence="6 11" id="KW-1133">Transmembrane helix</keyword>
<keyword evidence="7 11" id="KW-0472">Membrane</keyword>
<keyword evidence="8 9" id="KW-0975">Bacterial flagellum</keyword>
<sequence>MNIKEFPQKTKDFVIVKKEQFIELPKKKKIIFATAFVTVLLAIAFAISYAKANKYSVLFSGLDPNDATAVTKELESRKVETKIKGDSILVPKGDVDKLRMELSNNISNGSKGFEIMDSGSSFGMTDEEFQIKKQRMSQGEIEKTIKVFPQVQGARVHITQGEESVFANETVPGKAAVYLELKPGQNLKPDQVISIMSLVSASTQNIPKQNVEVIDQNMKLLSDGLIDDKGNVHTNSLSEVDEAMKAQKDLGKDLERSILGLLEPIFGAGNIKASVNADLNFDSSEKTEIIIDPNKVITKESKSTSKSSKRENTGGPVDNNMNNLNQNGQGTDEDTQQEIEYNTGKTETKTIQAKGGINKITASVAINGTLTSAELRNVEDMVANAVGMEAKRGDSIKVVSMGFGLEKEDNSTFGVIKSAISKDKSLGTVLIIAGVLSVIILLLLIGTIIHMIIKKKKETSELAYVDEEDEVELINRKLEELEKNRLNSNEEEDEESISLEDEVKQFAAENPDQVTDLVNSWLNE</sequence>
<dbReference type="Pfam" id="PF01514">
    <property type="entry name" value="YscJ_FliF"/>
    <property type="match status" value="1"/>
</dbReference>
<comment type="caution">
    <text evidence="14">The sequence shown here is derived from an EMBL/GenBank/DDBJ whole genome shotgun (WGS) entry which is preliminary data.</text>
</comment>
<comment type="subcellular location">
    <subcellularLocation>
        <location evidence="1 9">Bacterial flagellum basal body</location>
    </subcellularLocation>
    <subcellularLocation>
        <location evidence="2">Cell membrane</location>
        <topology evidence="2">Multi-pass membrane protein</topology>
    </subcellularLocation>
</comment>
<feature type="domain" description="Flagellar M-ring N-terminal" evidence="12">
    <location>
        <begin position="51"/>
        <end position="222"/>
    </location>
</feature>
<evidence type="ECO:0000256" key="6">
    <source>
        <dbReference type="ARBA" id="ARBA00022989"/>
    </source>
</evidence>
<comment type="similarity">
    <text evidence="3 9">Belongs to the FliF family.</text>
</comment>
<feature type="compositionally biased region" description="Low complexity" evidence="10">
    <location>
        <begin position="319"/>
        <end position="330"/>
    </location>
</feature>
<evidence type="ECO:0000256" key="7">
    <source>
        <dbReference type="ARBA" id="ARBA00023136"/>
    </source>
</evidence>
<evidence type="ECO:0000256" key="10">
    <source>
        <dbReference type="SAM" id="MobiDB-lite"/>
    </source>
</evidence>
<evidence type="ECO:0000256" key="11">
    <source>
        <dbReference type="SAM" id="Phobius"/>
    </source>
</evidence>
<keyword evidence="4" id="KW-1003">Cell membrane</keyword>
<evidence type="ECO:0000256" key="3">
    <source>
        <dbReference type="ARBA" id="ARBA00007971"/>
    </source>
</evidence>
<evidence type="ECO:0000256" key="9">
    <source>
        <dbReference type="PIRNR" id="PIRNR004862"/>
    </source>
</evidence>
<gene>
    <name evidence="14" type="ORF">QOZ92_000308</name>
</gene>
<feature type="compositionally biased region" description="Basic and acidic residues" evidence="10">
    <location>
        <begin position="299"/>
        <end position="312"/>
    </location>
</feature>
<dbReference type="InterPro" id="IPR043427">
    <property type="entry name" value="YscJ/FliF"/>
</dbReference>
<evidence type="ECO:0000256" key="5">
    <source>
        <dbReference type="ARBA" id="ARBA00022692"/>
    </source>
</evidence>
<feature type="region of interest" description="Disordered" evidence="10">
    <location>
        <begin position="299"/>
        <end position="335"/>
    </location>
</feature>
<evidence type="ECO:0000259" key="12">
    <source>
        <dbReference type="Pfam" id="PF01514"/>
    </source>
</evidence>
<feature type="compositionally biased region" description="Acidic residues" evidence="10">
    <location>
        <begin position="489"/>
        <end position="500"/>
    </location>
</feature>
<evidence type="ECO:0000256" key="1">
    <source>
        <dbReference type="ARBA" id="ARBA00004117"/>
    </source>
</evidence>
<evidence type="ECO:0000256" key="8">
    <source>
        <dbReference type="ARBA" id="ARBA00023143"/>
    </source>
</evidence>
<evidence type="ECO:0000256" key="2">
    <source>
        <dbReference type="ARBA" id="ARBA00004651"/>
    </source>
</evidence>
<keyword evidence="5 11" id="KW-0812">Transmembrane</keyword>
<keyword evidence="14" id="KW-0282">Flagellum</keyword>
<feature type="domain" description="Flagellar M-ring C-terminal" evidence="13">
    <location>
        <begin position="262"/>
        <end position="403"/>
    </location>
</feature>
<dbReference type="PRINTS" id="PR01009">
    <property type="entry name" value="FLGMRINGFLIF"/>
</dbReference>
<dbReference type="RefSeq" id="WP_307501952.1">
    <property type="nucleotide sequence ID" value="NZ_BAAACE010000026.1"/>
</dbReference>
<organism evidence="14 15">
    <name type="scientific">Paraclostridium ghonii</name>
    <dbReference type="NCBI Taxonomy" id="29358"/>
    <lineage>
        <taxon>Bacteria</taxon>
        <taxon>Bacillati</taxon>
        <taxon>Bacillota</taxon>
        <taxon>Clostridia</taxon>
        <taxon>Peptostreptococcales</taxon>
        <taxon>Peptostreptococcaceae</taxon>
        <taxon>Paraclostridium</taxon>
    </lineage>
</organism>
<feature type="transmembrane region" description="Helical" evidence="11">
    <location>
        <begin position="30"/>
        <end position="50"/>
    </location>
</feature>
<dbReference type="PANTHER" id="PTHR30046:SF0">
    <property type="entry name" value="FLAGELLAR M-RING PROTEIN"/>
    <property type="match status" value="1"/>
</dbReference>
<evidence type="ECO:0000313" key="14">
    <source>
        <dbReference type="EMBL" id="MDQ0555198.1"/>
    </source>
</evidence>
<dbReference type="Gene3D" id="3.30.300.30">
    <property type="match status" value="1"/>
</dbReference>
<evidence type="ECO:0000259" key="13">
    <source>
        <dbReference type="Pfam" id="PF08345"/>
    </source>
</evidence>
<protein>
    <recommendedName>
        <fullName evidence="9">Flagellar M-ring protein</fullName>
    </recommendedName>
</protein>
<dbReference type="InterPro" id="IPR013556">
    <property type="entry name" value="Flag_M-ring_C"/>
</dbReference>
<feature type="compositionally biased region" description="Polar residues" evidence="10">
    <location>
        <begin position="512"/>
        <end position="524"/>
    </location>
</feature>
<feature type="transmembrane region" description="Helical" evidence="11">
    <location>
        <begin position="426"/>
        <end position="453"/>
    </location>
</feature>
<name>A0ABU0MWA7_9FIRM</name>
<keyword evidence="15" id="KW-1185">Reference proteome</keyword>
<evidence type="ECO:0000313" key="15">
    <source>
        <dbReference type="Proteomes" id="UP001232584"/>
    </source>
</evidence>
<keyword evidence="14" id="KW-0969">Cilium</keyword>
<dbReference type="NCBIfam" id="TIGR00206">
    <property type="entry name" value="fliF"/>
    <property type="match status" value="1"/>
</dbReference>
<dbReference type="PIRSF" id="PIRSF004862">
    <property type="entry name" value="FliF"/>
    <property type="match status" value="1"/>
</dbReference>
<feature type="region of interest" description="Disordered" evidence="10">
    <location>
        <begin position="484"/>
        <end position="524"/>
    </location>
</feature>
<dbReference type="Pfam" id="PF08345">
    <property type="entry name" value="YscJ_FliF_C"/>
    <property type="match status" value="1"/>
</dbReference>
<dbReference type="InterPro" id="IPR045851">
    <property type="entry name" value="AMP-bd_C_sf"/>
</dbReference>
<dbReference type="InterPro" id="IPR006182">
    <property type="entry name" value="FliF_N_dom"/>
</dbReference>